<reference evidence="3" key="1">
    <citation type="submission" date="2022-11" db="EMBL/GenBank/DDBJ databases">
        <authorList>
            <person name="Morgan W.R."/>
            <person name="Tartar A."/>
        </authorList>
    </citation>
    <scope>NUCLEOTIDE SEQUENCE</scope>
    <source>
        <strain evidence="3">ARSEF 373</strain>
    </source>
</reference>
<sequence>MASNEREHELERQLAEQCHAVEELSDALAAQKLLNEKQTAELNAKELLLLRKNDRIDELLEQLKDRNTEIDRRQLAAESLRERIESLQTEVHDLHEQLEREEEDFAMLRAALDAKEELLKKKQEELVQAREVEAKLCKDVDHFQTIIRRLEKTVDDLHPETADACLSPRSFTENQLIQLRDEAIQAKTKEVWLLMGQTDQLRAQLDELEVELEKLQTSYVSRENDVARRDRKIEKLESELESLKAARQQAEGREKTIEIATTQNAKLLQALQAQEAANEELELLSQRLQVECDALRKQQRQYLEKSAVNEVEVMQKTKEVEEKSSAVSLLQSKLSRERKELQQELTDLRLKFQIETEKIQGELVMRRNKQYELTWKLQESERKLHEANDGLEQTTEQLLATRCRMEEAEHVLNDALRWKASLEQQLAQQQRDGSTVIAEKETVALQAQKEAEALRQQLRELKASLLKNLDQDKQKDLHVRDLKRVIESREQLVNEQKERISRLVQEANRESKLRAELEGKCATTREQLERVRQQMDSVVKDCTESVRKAEEKTKLQLEKFTHLEREYTKEQLGKSKLTIKLADALRCCTTNDKAWPTTLDLKELWLADHDLAPILSTLEVCPDQTIRIDLRANRITQDGMRLMLHFFKKLTRAPTIREFDLRNNCVSLDGIRTLASGLETIIETSSSPWLHSVVVKYNGRIECFAHDNPLAMSPQKGRISNEWDGQPKASHVPPAPLLVVDVTNNFDADTLVAQMRKLHRRKPRPEIASTSNNRPDQPTARGMPLMVIISLPTSFRYN</sequence>
<dbReference type="Gene3D" id="3.80.10.10">
    <property type="entry name" value="Ribonuclease Inhibitor"/>
    <property type="match status" value="1"/>
</dbReference>
<keyword evidence="4" id="KW-1185">Reference proteome</keyword>
<feature type="coiled-coil region" evidence="1">
    <location>
        <begin position="21"/>
        <end position="135"/>
    </location>
</feature>
<dbReference type="Proteomes" id="UP001146120">
    <property type="component" value="Unassembled WGS sequence"/>
</dbReference>
<reference evidence="3" key="2">
    <citation type="journal article" date="2023" name="Microbiol Resour">
        <title>Decontamination and Annotation of the Draft Genome Sequence of the Oomycete Lagenidium giganteum ARSEF 373.</title>
        <authorList>
            <person name="Morgan W.R."/>
            <person name="Tartar A."/>
        </authorList>
    </citation>
    <scope>NUCLEOTIDE SEQUENCE</scope>
    <source>
        <strain evidence="3">ARSEF 373</strain>
    </source>
</reference>
<evidence type="ECO:0000256" key="1">
    <source>
        <dbReference type="SAM" id="Coils"/>
    </source>
</evidence>
<dbReference type="SUPFAM" id="SSF52047">
    <property type="entry name" value="RNI-like"/>
    <property type="match status" value="1"/>
</dbReference>
<evidence type="ECO:0000256" key="2">
    <source>
        <dbReference type="SAM" id="MobiDB-lite"/>
    </source>
</evidence>
<evidence type="ECO:0000313" key="4">
    <source>
        <dbReference type="Proteomes" id="UP001146120"/>
    </source>
</evidence>
<protein>
    <submittedName>
        <fullName evidence="3">Uncharacterized protein</fullName>
    </submittedName>
</protein>
<dbReference type="InterPro" id="IPR032675">
    <property type="entry name" value="LRR_dom_sf"/>
</dbReference>
<dbReference type="SMART" id="SM00368">
    <property type="entry name" value="LRR_RI"/>
    <property type="match status" value="1"/>
</dbReference>
<keyword evidence="1" id="KW-0175">Coiled coil</keyword>
<feature type="coiled-coil region" evidence="1">
    <location>
        <begin position="198"/>
        <end position="305"/>
    </location>
</feature>
<feature type="region of interest" description="Disordered" evidence="2">
    <location>
        <begin position="759"/>
        <end position="782"/>
    </location>
</feature>
<accession>A0AAV2Z9L4</accession>
<dbReference type="AlphaFoldDB" id="A0AAV2Z9L4"/>
<feature type="coiled-coil region" evidence="1">
    <location>
        <begin position="331"/>
        <end position="411"/>
    </location>
</feature>
<comment type="caution">
    <text evidence="3">The sequence shown here is derived from an EMBL/GenBank/DDBJ whole genome shotgun (WGS) entry which is preliminary data.</text>
</comment>
<feature type="coiled-coil region" evidence="1">
    <location>
        <begin position="437"/>
        <end position="534"/>
    </location>
</feature>
<evidence type="ECO:0000313" key="3">
    <source>
        <dbReference type="EMBL" id="DBA02209.1"/>
    </source>
</evidence>
<proteinExistence type="predicted"/>
<dbReference type="EMBL" id="DAKRPA010000034">
    <property type="protein sequence ID" value="DBA02209.1"/>
    <property type="molecule type" value="Genomic_DNA"/>
</dbReference>
<organism evidence="3 4">
    <name type="scientific">Lagenidium giganteum</name>
    <dbReference type="NCBI Taxonomy" id="4803"/>
    <lineage>
        <taxon>Eukaryota</taxon>
        <taxon>Sar</taxon>
        <taxon>Stramenopiles</taxon>
        <taxon>Oomycota</taxon>
        <taxon>Peronosporomycetes</taxon>
        <taxon>Pythiales</taxon>
        <taxon>Pythiaceae</taxon>
    </lineage>
</organism>
<gene>
    <name evidence="3" type="ORF">N0F65_007619</name>
</gene>
<name>A0AAV2Z9L4_9STRA</name>